<dbReference type="EMBL" id="JAUKVY010000006">
    <property type="protein sequence ID" value="MDO1532636.1"/>
    <property type="molecule type" value="Genomic_DNA"/>
</dbReference>
<keyword evidence="3" id="KW-1185">Reference proteome</keyword>
<accession>A0ABT8S123</accession>
<reference evidence="2" key="1">
    <citation type="submission" date="2023-06" db="EMBL/GenBank/DDBJ databases">
        <authorList>
            <person name="Jiang Y."/>
            <person name="Liu Q."/>
        </authorList>
    </citation>
    <scope>NUCLEOTIDE SEQUENCE</scope>
    <source>
        <strain evidence="2">CGMCC 1.12090</strain>
    </source>
</reference>
<dbReference type="PANTHER" id="PTHR43591">
    <property type="entry name" value="METHYLTRANSFERASE"/>
    <property type="match status" value="1"/>
</dbReference>
<sequence length="276" mass="30676">MQETSQRRRKMRELAATEVARLWEDNADAWARQARLGVDVFRDLLNTPAFLALLPPIAGLRGLDVGCGEGANTRHLAGLGAKMSAVDIAPTFVRYAQASEACDPLGIDYAIGDAMQLPFDDGAFEFVTAFMSLMDMPDPGRALREIRRVLRPGGFVQFSILHPCFVPPRRRVLRNRKGKARAIEIGDYFESTEGRVDCWWFSTLTGKERHEVAPFRTPIFHRTLSQWFDLLAAAGLVVEKLGEPTAGTAPHANHPVIEDTRVAPMSLHVRARRAGD</sequence>
<gene>
    <name evidence="2" type="ORF">Q2T77_10090</name>
</gene>
<dbReference type="Pfam" id="PF08241">
    <property type="entry name" value="Methyltransf_11"/>
    <property type="match status" value="1"/>
</dbReference>
<dbReference type="SUPFAM" id="SSF53335">
    <property type="entry name" value="S-adenosyl-L-methionine-dependent methyltransferases"/>
    <property type="match status" value="1"/>
</dbReference>
<keyword evidence="2" id="KW-0808">Transferase</keyword>
<evidence type="ECO:0000313" key="3">
    <source>
        <dbReference type="Proteomes" id="UP001169027"/>
    </source>
</evidence>
<feature type="domain" description="Methyltransferase type 11" evidence="1">
    <location>
        <begin position="63"/>
        <end position="156"/>
    </location>
</feature>
<dbReference type="RefSeq" id="WP_301807611.1">
    <property type="nucleotide sequence ID" value="NZ_JAUJZH010000006.1"/>
</dbReference>
<dbReference type="InterPro" id="IPR013216">
    <property type="entry name" value="Methyltransf_11"/>
</dbReference>
<dbReference type="InterPro" id="IPR029063">
    <property type="entry name" value="SAM-dependent_MTases_sf"/>
</dbReference>
<evidence type="ECO:0000259" key="1">
    <source>
        <dbReference type="Pfam" id="PF08241"/>
    </source>
</evidence>
<dbReference type="Gene3D" id="3.40.50.150">
    <property type="entry name" value="Vaccinia Virus protein VP39"/>
    <property type="match status" value="1"/>
</dbReference>
<dbReference type="GO" id="GO:0008168">
    <property type="term" value="F:methyltransferase activity"/>
    <property type="evidence" value="ECO:0007669"/>
    <property type="project" value="UniProtKB-KW"/>
</dbReference>
<dbReference type="Proteomes" id="UP001169027">
    <property type="component" value="Unassembled WGS sequence"/>
</dbReference>
<dbReference type="EC" id="2.1.1.-" evidence="2"/>
<protein>
    <submittedName>
        <fullName evidence="2">Class I SAM-dependent methyltransferase</fullName>
        <ecNumber evidence="2">2.1.1.-</ecNumber>
    </submittedName>
</protein>
<comment type="caution">
    <text evidence="2">The sequence shown here is derived from an EMBL/GenBank/DDBJ whole genome shotgun (WGS) entry which is preliminary data.</text>
</comment>
<evidence type="ECO:0000313" key="2">
    <source>
        <dbReference type="EMBL" id="MDO1532636.1"/>
    </source>
</evidence>
<organism evidence="2 3">
    <name type="scientific">Variovorax ginsengisoli</name>
    <dbReference type="NCBI Taxonomy" id="363844"/>
    <lineage>
        <taxon>Bacteria</taxon>
        <taxon>Pseudomonadati</taxon>
        <taxon>Pseudomonadota</taxon>
        <taxon>Betaproteobacteria</taxon>
        <taxon>Burkholderiales</taxon>
        <taxon>Comamonadaceae</taxon>
        <taxon>Variovorax</taxon>
    </lineage>
</organism>
<name>A0ABT8S123_9BURK</name>
<dbReference type="GO" id="GO:0032259">
    <property type="term" value="P:methylation"/>
    <property type="evidence" value="ECO:0007669"/>
    <property type="project" value="UniProtKB-KW"/>
</dbReference>
<dbReference type="CDD" id="cd02440">
    <property type="entry name" value="AdoMet_MTases"/>
    <property type="match status" value="1"/>
</dbReference>
<keyword evidence="2" id="KW-0489">Methyltransferase</keyword>
<proteinExistence type="predicted"/>